<dbReference type="Pfam" id="PF03869">
    <property type="entry name" value="Arc"/>
    <property type="match status" value="1"/>
</dbReference>
<keyword evidence="3" id="KW-1185">Reference proteome</keyword>
<dbReference type="SUPFAM" id="SSF47598">
    <property type="entry name" value="Ribbon-helix-helix"/>
    <property type="match status" value="1"/>
</dbReference>
<dbReference type="InterPro" id="IPR005569">
    <property type="entry name" value="Arc_DNA-bd_dom"/>
</dbReference>
<dbReference type="RefSeq" id="WP_267903511.1">
    <property type="nucleotide sequence ID" value="NZ_LT629753.1"/>
</dbReference>
<feature type="domain" description="Arc-like DNA binding" evidence="1">
    <location>
        <begin position="8"/>
        <end position="49"/>
    </location>
</feature>
<dbReference type="InterPro" id="IPR010985">
    <property type="entry name" value="Ribbon_hlx_hlx"/>
</dbReference>
<dbReference type="InterPro" id="IPR013321">
    <property type="entry name" value="Arc_rbn_hlx_hlx"/>
</dbReference>
<protein>
    <submittedName>
        <fullName evidence="2">Arc-like DNA binding domain-containing protein</fullName>
    </submittedName>
</protein>
<accession>A0ABY0UZH7</accession>
<dbReference type="Gene3D" id="1.10.1220.10">
    <property type="entry name" value="Met repressor-like"/>
    <property type="match status" value="1"/>
</dbReference>
<sequence length="141" mass="15749">MSATDYNSRTADKFVVRLPDGLRADIEAAANAGDRSMNSVFIQAVRQYLDGQNRQQILLDALANTVTTPISTEIMHIDARVQMVMNSARYEWLRDRGRVSNINSDLCAVSDGTVYFGQDLDQNVDDAIRLARLEELHPCAD</sequence>
<proteinExistence type="predicted"/>
<evidence type="ECO:0000313" key="3">
    <source>
        <dbReference type="Proteomes" id="UP000199576"/>
    </source>
</evidence>
<evidence type="ECO:0000313" key="2">
    <source>
        <dbReference type="EMBL" id="SDT42708.1"/>
    </source>
</evidence>
<gene>
    <name evidence="2" type="ORF">SAMN04490182_4590</name>
</gene>
<organism evidence="2 3">
    <name type="scientific">Pseudomonas cedrina</name>
    <dbReference type="NCBI Taxonomy" id="651740"/>
    <lineage>
        <taxon>Bacteria</taxon>
        <taxon>Pseudomonadati</taxon>
        <taxon>Pseudomonadota</taxon>
        <taxon>Gammaproteobacteria</taxon>
        <taxon>Pseudomonadales</taxon>
        <taxon>Pseudomonadaceae</taxon>
        <taxon>Pseudomonas</taxon>
    </lineage>
</organism>
<evidence type="ECO:0000259" key="1">
    <source>
        <dbReference type="Pfam" id="PF03869"/>
    </source>
</evidence>
<reference evidence="2 3" key="1">
    <citation type="submission" date="2016-10" db="EMBL/GenBank/DDBJ databases">
        <authorList>
            <person name="Varghese N."/>
            <person name="Submissions S."/>
        </authorList>
    </citation>
    <scope>NUCLEOTIDE SEQUENCE [LARGE SCALE GENOMIC DNA]</scope>
    <source>
        <strain evidence="2 3">BS2981</strain>
    </source>
</reference>
<dbReference type="Proteomes" id="UP000199576">
    <property type="component" value="Chromosome I"/>
</dbReference>
<dbReference type="EMBL" id="LT629753">
    <property type="protein sequence ID" value="SDT42708.1"/>
    <property type="molecule type" value="Genomic_DNA"/>
</dbReference>
<name>A0ABY0UZH7_PSECE</name>